<evidence type="ECO:0000313" key="3">
    <source>
        <dbReference type="Proteomes" id="UP000184096"/>
    </source>
</evidence>
<proteinExistence type="predicted"/>
<gene>
    <name evidence="2" type="ORF">SAMN05444170_5536</name>
</gene>
<organism evidence="2 3">
    <name type="scientific">Bradyrhizobium erythrophlei</name>
    <dbReference type="NCBI Taxonomy" id="1437360"/>
    <lineage>
        <taxon>Bacteria</taxon>
        <taxon>Pseudomonadati</taxon>
        <taxon>Pseudomonadota</taxon>
        <taxon>Alphaproteobacteria</taxon>
        <taxon>Hyphomicrobiales</taxon>
        <taxon>Nitrobacteraceae</taxon>
        <taxon>Bradyrhizobium</taxon>
    </lineage>
</organism>
<keyword evidence="1" id="KW-0732">Signal</keyword>
<reference evidence="3" key="1">
    <citation type="submission" date="2016-11" db="EMBL/GenBank/DDBJ databases">
        <authorList>
            <person name="Varghese N."/>
            <person name="Submissions S."/>
        </authorList>
    </citation>
    <scope>NUCLEOTIDE SEQUENCE [LARGE SCALE GENOMIC DNA]</scope>
    <source>
        <strain evidence="3">GAS401</strain>
    </source>
</reference>
<accession>A0A1M7UKU5</accession>
<dbReference type="Proteomes" id="UP000184096">
    <property type="component" value="Chromosome I"/>
</dbReference>
<sequence>MSGVIIRSRISKVVAFALLASSAAIGPSPAFAQKSDGEACKAAFMTKCLADCNRRAGRQCDWFCGRRSTYAC</sequence>
<dbReference type="AlphaFoldDB" id="A0A1M7UKU5"/>
<evidence type="ECO:0000313" key="2">
    <source>
        <dbReference type="EMBL" id="SHN83526.1"/>
    </source>
</evidence>
<dbReference type="RefSeq" id="WP_072822732.1">
    <property type="nucleotide sequence ID" value="NZ_LT670849.1"/>
</dbReference>
<evidence type="ECO:0008006" key="4">
    <source>
        <dbReference type="Google" id="ProtNLM"/>
    </source>
</evidence>
<keyword evidence="3" id="KW-1185">Reference proteome</keyword>
<protein>
    <recommendedName>
        <fullName evidence="4">PsiF repeat-containing protein</fullName>
    </recommendedName>
</protein>
<name>A0A1M7UKU5_9BRAD</name>
<dbReference type="EMBL" id="LT670849">
    <property type="protein sequence ID" value="SHN83526.1"/>
    <property type="molecule type" value="Genomic_DNA"/>
</dbReference>
<feature type="signal peptide" evidence="1">
    <location>
        <begin position="1"/>
        <end position="32"/>
    </location>
</feature>
<evidence type="ECO:0000256" key="1">
    <source>
        <dbReference type="SAM" id="SignalP"/>
    </source>
</evidence>
<feature type="chain" id="PRO_5013178637" description="PsiF repeat-containing protein" evidence="1">
    <location>
        <begin position="33"/>
        <end position="72"/>
    </location>
</feature>